<feature type="repeat" description="WD" evidence="3">
    <location>
        <begin position="1303"/>
        <end position="1331"/>
    </location>
</feature>
<keyword evidence="1 3" id="KW-0853">WD repeat</keyword>
<dbReference type="InterPro" id="IPR011044">
    <property type="entry name" value="Quino_amine_DH_bsu"/>
</dbReference>
<dbReference type="InterPro" id="IPR019775">
    <property type="entry name" value="WD40_repeat_CS"/>
</dbReference>
<evidence type="ECO:0000313" key="8">
    <source>
        <dbReference type="Proteomes" id="UP000663843"/>
    </source>
</evidence>
<dbReference type="InterPro" id="IPR056884">
    <property type="entry name" value="NPHP3-like_N"/>
</dbReference>
<feature type="repeat" description="WD" evidence="3">
    <location>
        <begin position="888"/>
        <end position="929"/>
    </location>
</feature>
<sequence>MPLDWYKRQKDKLKRALARNSSSASLPNPSSALPPASPVPRVVVDEGLEDAAKNLLSGQAATAEPPAASPIGTPSIKSLPNPDVGALPVLESDKPTATADVFIRPVDDKPNTEAKTQGMEWSGLKRFVRILKSGAGVFGPLESAFEGLERCVDIFEGASRAREDYRKLGKELDQLLGDLSEFNNAWMSKAMTASVKNLCSGIETEIKAIEEKRGKQVLGHYLGAMEDSEAILECYRRINGHVERLLLNANLNMWKTLDEEITDRRLLQISSETPGAYNSWASDRTKRCRCADGTRESELEKLMTWARDPSAEPVYWINGMAGTGKTTIAYTLCNELDKTDELAASFFCTRLLPKCRDIRLIIPAIAYQLTRFSYPFRHALSKIVELDPMAHTRDLKLQFHTLIAGPLETVRHTLPPGIVVVIDALDECEDRDNIEKLLELLIGSTTNSPIRFLVSSRPEPEIYRRMMQQVGGKLDAKLVLHELDPFDVQQDIDTYLRQELRDLPLTTDQWDGLLRRCGTLFIYASTACRFIKSGDEMMSFEESMDMVLGLSTGTGDSEKELDKLYMAILDSAFSRPNISDANKKRMKTVLDTVICAQEPILIESLAGLLELKNGEHAKTLLRPLLSVVNVPWTVYGELATTLHASFPDFMLSADRSAGFYCAATQHHITLTLACLKQIRSNPKQFNIWRVPSSYLRDDHMDHLYDRVIIARGPVLRYACRNWYHHLELADYSTDFQEPVFDFLSARFLLWLEVMIPSSEPTLGFHKIEKWCREVRMSRETIELAQDAWRFIAYSSMIEHTTHIYLSGLLFWPSTCPISKNYTTRTAGMPQLQGPAISQREFTHLASWYIGDPIQAVCYSADGLHVVTAVGNDIHIVDPLTGQTTLGPLIGHTDLVTCLAVSPTGSYIASGSYDATIRVWNANDGKLMANTLIAHHDRVTSVAFSPDGTRIVSTGAFDPIRVWSVQTGDQIASTSHTSEPLDCIRTAVFSGDGSFIISGGDNGSVCYWDAYAGNLISRQPSQHSAQVDSVAVSSDGFRFLSVSEDGTMYVWDTETRHTILGPLRGGNDCKKAVFSLDDQYIASSEDYDICLWEVETGKMAHILRREYDASRAFGKKIKSIGKSPDGSRLVSCAENGTISIWDIQSAINIVNFTDGHGINSACFTLDGSHIVTGGRDGTICLWDVNTGTLAIGPLTGHTGYICSVAISSDGAYIASASSDKTIRLWDVRNVMGTCKVVEHHTKRADSLKFSPDSSQLYYGSAIYSIVESFSSDITLGPKDNAGDEWAVEVLVDNLNLNVGCNASSPDGSFVASGAADGTVRMWDSKTGQVILGPIRAHSRCVSRILFSPNGTHMVSCSLDNIMRFWPIPGKSKREGLGSADDDKGKGTSPSPNLRWKIDDKGRIFNDSNEYLLRVPEHLVPYLLLPENDRLISHRGWFSIDFTGANIGDLWTRCYRPVE</sequence>
<dbReference type="InterPro" id="IPR015943">
    <property type="entry name" value="WD40/YVTN_repeat-like_dom_sf"/>
</dbReference>
<dbReference type="PROSITE" id="PS50082">
    <property type="entry name" value="WD_REPEATS_2"/>
    <property type="match status" value="9"/>
</dbReference>
<dbReference type="PRINTS" id="PR00320">
    <property type="entry name" value="GPROTEINBRPT"/>
</dbReference>
<evidence type="ECO:0000256" key="5">
    <source>
        <dbReference type="SAM" id="MobiDB-lite"/>
    </source>
</evidence>
<feature type="repeat" description="WD" evidence="3">
    <location>
        <begin position="1157"/>
        <end position="1191"/>
    </location>
</feature>
<feature type="repeat" description="WD" evidence="3">
    <location>
        <begin position="983"/>
        <end position="1017"/>
    </location>
</feature>
<dbReference type="InterPro" id="IPR027417">
    <property type="entry name" value="P-loop_NTPase"/>
</dbReference>
<accession>A0A8H3DLL8</accession>
<dbReference type="InterPro" id="IPR007111">
    <property type="entry name" value="NACHT_NTPase"/>
</dbReference>
<dbReference type="InterPro" id="IPR011047">
    <property type="entry name" value="Quinoprotein_ADH-like_sf"/>
</dbReference>
<name>A0A8H3DLL8_9AGAM</name>
<dbReference type="EMBL" id="CAJMWT010008430">
    <property type="protein sequence ID" value="CAE6533260.1"/>
    <property type="molecule type" value="Genomic_DNA"/>
</dbReference>
<dbReference type="Proteomes" id="UP000663843">
    <property type="component" value="Unassembled WGS sequence"/>
</dbReference>
<feature type="repeat" description="WD" evidence="3">
    <location>
        <begin position="1116"/>
        <end position="1150"/>
    </location>
</feature>
<evidence type="ECO:0000256" key="3">
    <source>
        <dbReference type="PROSITE-ProRule" id="PRU00221"/>
    </source>
</evidence>
<organism evidence="7 8">
    <name type="scientific">Rhizoctonia solani</name>
    <dbReference type="NCBI Taxonomy" id="456999"/>
    <lineage>
        <taxon>Eukaryota</taxon>
        <taxon>Fungi</taxon>
        <taxon>Dikarya</taxon>
        <taxon>Basidiomycota</taxon>
        <taxon>Agaricomycotina</taxon>
        <taxon>Agaricomycetes</taxon>
        <taxon>Cantharellales</taxon>
        <taxon>Ceratobasidiaceae</taxon>
        <taxon>Rhizoctonia</taxon>
    </lineage>
</organism>
<feature type="repeat" description="WD" evidence="3">
    <location>
        <begin position="1333"/>
        <end position="1364"/>
    </location>
</feature>
<reference evidence="7" key="1">
    <citation type="submission" date="2021-01" db="EMBL/GenBank/DDBJ databases">
        <authorList>
            <person name="Kaushik A."/>
        </authorList>
    </citation>
    <scope>NUCLEOTIDE SEQUENCE</scope>
    <source>
        <strain evidence="7">AG2-2IIIB</strain>
    </source>
</reference>
<evidence type="ECO:0000256" key="4">
    <source>
        <dbReference type="SAM" id="Coils"/>
    </source>
</evidence>
<dbReference type="PROSITE" id="PS00678">
    <property type="entry name" value="WD_REPEATS_1"/>
    <property type="match status" value="5"/>
</dbReference>
<dbReference type="PROSITE" id="PS50294">
    <property type="entry name" value="WD_REPEATS_REGION"/>
    <property type="match status" value="7"/>
</dbReference>
<feature type="repeat" description="WD" evidence="3">
    <location>
        <begin position="1193"/>
        <end position="1228"/>
    </location>
</feature>
<feature type="region of interest" description="Disordered" evidence="5">
    <location>
        <begin position="56"/>
        <end position="90"/>
    </location>
</feature>
<feature type="coiled-coil region" evidence="4">
    <location>
        <begin position="158"/>
        <end position="185"/>
    </location>
</feature>
<evidence type="ECO:0000256" key="1">
    <source>
        <dbReference type="ARBA" id="ARBA00022574"/>
    </source>
</evidence>
<dbReference type="SUPFAM" id="SSF52540">
    <property type="entry name" value="P-loop containing nucleoside triphosphate hydrolases"/>
    <property type="match status" value="1"/>
</dbReference>
<dbReference type="SUPFAM" id="SSF50969">
    <property type="entry name" value="YVTN repeat-like/Quinoprotein amine dehydrogenase"/>
    <property type="match status" value="1"/>
</dbReference>
<comment type="caution">
    <text evidence="7">The sequence shown here is derived from an EMBL/GenBank/DDBJ whole genome shotgun (WGS) entry which is preliminary data.</text>
</comment>
<evidence type="ECO:0000313" key="7">
    <source>
        <dbReference type="EMBL" id="CAE6533260.1"/>
    </source>
</evidence>
<dbReference type="CDD" id="cd00200">
    <property type="entry name" value="WD40"/>
    <property type="match status" value="2"/>
</dbReference>
<dbReference type="Gene3D" id="3.40.50.300">
    <property type="entry name" value="P-loop containing nucleotide triphosphate hydrolases"/>
    <property type="match status" value="1"/>
</dbReference>
<keyword evidence="4" id="KW-0175">Coiled coil</keyword>
<dbReference type="InterPro" id="IPR020472">
    <property type="entry name" value="WD40_PAC1"/>
</dbReference>
<feature type="compositionally biased region" description="Low complexity" evidence="5">
    <location>
        <begin position="18"/>
        <end position="42"/>
    </location>
</feature>
<dbReference type="SMART" id="SM00320">
    <property type="entry name" value="WD40"/>
    <property type="match status" value="11"/>
</dbReference>
<feature type="compositionally biased region" description="Basic and acidic residues" evidence="5">
    <location>
        <begin position="1372"/>
        <end position="1384"/>
    </location>
</feature>
<dbReference type="PANTHER" id="PTHR19848:SF8">
    <property type="entry name" value="F-BOX AND WD REPEAT DOMAIN CONTAINING 7"/>
    <property type="match status" value="1"/>
</dbReference>
<dbReference type="SUPFAM" id="SSF50998">
    <property type="entry name" value="Quinoprotein alcohol dehydrogenase-like"/>
    <property type="match status" value="1"/>
</dbReference>
<dbReference type="PROSITE" id="PS50837">
    <property type="entry name" value="NACHT"/>
    <property type="match status" value="1"/>
</dbReference>
<dbReference type="Gene3D" id="2.130.10.10">
    <property type="entry name" value="YVTN repeat-like/Quinoprotein amine dehydrogenase"/>
    <property type="match status" value="4"/>
</dbReference>
<evidence type="ECO:0000259" key="6">
    <source>
        <dbReference type="PROSITE" id="PS50837"/>
    </source>
</evidence>
<proteinExistence type="predicted"/>
<dbReference type="Pfam" id="PF00400">
    <property type="entry name" value="WD40"/>
    <property type="match status" value="9"/>
</dbReference>
<dbReference type="Pfam" id="PF24883">
    <property type="entry name" value="NPHP3_N"/>
    <property type="match status" value="1"/>
</dbReference>
<feature type="region of interest" description="Disordered" evidence="5">
    <location>
        <begin position="1372"/>
        <end position="1391"/>
    </location>
</feature>
<protein>
    <recommendedName>
        <fullName evidence="6">NACHT domain-containing protein</fullName>
    </recommendedName>
</protein>
<gene>
    <name evidence="7" type="ORF">RDB_LOCUS181897</name>
</gene>
<feature type="repeat" description="WD" evidence="3">
    <location>
        <begin position="1019"/>
        <end position="1060"/>
    </location>
</feature>
<feature type="domain" description="NACHT" evidence="6">
    <location>
        <begin position="313"/>
        <end position="458"/>
    </location>
</feature>
<keyword evidence="2" id="KW-0677">Repeat</keyword>
<dbReference type="PANTHER" id="PTHR19848">
    <property type="entry name" value="WD40 REPEAT PROTEIN"/>
    <property type="match status" value="1"/>
</dbReference>
<feature type="region of interest" description="Disordered" evidence="5">
    <location>
        <begin position="10"/>
        <end position="44"/>
    </location>
</feature>
<dbReference type="InterPro" id="IPR001680">
    <property type="entry name" value="WD40_rpt"/>
</dbReference>
<feature type="repeat" description="WD" evidence="3">
    <location>
        <begin position="931"/>
        <end position="972"/>
    </location>
</feature>
<evidence type="ECO:0000256" key="2">
    <source>
        <dbReference type="ARBA" id="ARBA00022737"/>
    </source>
</evidence>